<gene>
    <name evidence="1" type="primary">WBGene00280334</name>
</gene>
<name>A0A2A6BZ96_PRIPA</name>
<evidence type="ECO:0000313" key="2">
    <source>
        <dbReference type="Proteomes" id="UP000005239"/>
    </source>
</evidence>
<proteinExistence type="predicted"/>
<accession>A0A8R1V1J6</accession>
<dbReference type="AlphaFoldDB" id="A0A2A6BZ96"/>
<dbReference type="Proteomes" id="UP000005239">
    <property type="component" value="Unassembled WGS sequence"/>
</dbReference>
<reference evidence="2" key="1">
    <citation type="journal article" date="2008" name="Nat. Genet.">
        <title>The Pristionchus pacificus genome provides a unique perspective on nematode lifestyle and parasitism.</title>
        <authorList>
            <person name="Dieterich C."/>
            <person name="Clifton S.W."/>
            <person name="Schuster L.N."/>
            <person name="Chinwalla A."/>
            <person name="Delehaunty K."/>
            <person name="Dinkelacker I."/>
            <person name="Fulton L."/>
            <person name="Fulton R."/>
            <person name="Godfrey J."/>
            <person name="Minx P."/>
            <person name="Mitreva M."/>
            <person name="Roeseler W."/>
            <person name="Tian H."/>
            <person name="Witte H."/>
            <person name="Yang S.P."/>
            <person name="Wilson R.K."/>
            <person name="Sommer R.J."/>
        </authorList>
    </citation>
    <scope>NUCLEOTIDE SEQUENCE [LARGE SCALE GENOMIC DNA]</scope>
    <source>
        <strain evidence="2">PS312</strain>
    </source>
</reference>
<organism evidence="1 2">
    <name type="scientific">Pristionchus pacificus</name>
    <name type="common">Parasitic nematode worm</name>
    <dbReference type="NCBI Taxonomy" id="54126"/>
    <lineage>
        <taxon>Eukaryota</taxon>
        <taxon>Metazoa</taxon>
        <taxon>Ecdysozoa</taxon>
        <taxon>Nematoda</taxon>
        <taxon>Chromadorea</taxon>
        <taxon>Rhabditida</taxon>
        <taxon>Rhabditina</taxon>
        <taxon>Diplogasteromorpha</taxon>
        <taxon>Diplogasteroidea</taxon>
        <taxon>Neodiplogasteridae</taxon>
        <taxon>Pristionchus</taxon>
    </lineage>
</organism>
<dbReference type="EnsemblMetazoa" id="PPA41965.1">
    <property type="protein sequence ID" value="PPA41965.1"/>
    <property type="gene ID" value="WBGene00280334"/>
</dbReference>
<sequence length="73" mass="7831">MIAKILRLCILAIALFAVCDAQIGQYFYGGPRVLTANSFYQYYRPYPSVLAYPGAVPAAAPVMAAAAAPIYGR</sequence>
<keyword evidence="2" id="KW-1185">Reference proteome</keyword>
<accession>A0A2A6BZ96</accession>
<reference evidence="1" key="2">
    <citation type="submission" date="2022-06" db="UniProtKB">
        <authorList>
            <consortium name="EnsemblMetazoa"/>
        </authorList>
    </citation>
    <scope>IDENTIFICATION</scope>
    <source>
        <strain evidence="1">PS312</strain>
    </source>
</reference>
<protein>
    <submittedName>
        <fullName evidence="1">Uncharacterized protein</fullName>
    </submittedName>
</protein>
<evidence type="ECO:0000313" key="1">
    <source>
        <dbReference type="EnsemblMetazoa" id="PPA41965.1"/>
    </source>
</evidence>